<feature type="non-terminal residue" evidence="2">
    <location>
        <position position="590"/>
    </location>
</feature>
<feature type="non-terminal residue" evidence="2">
    <location>
        <position position="1"/>
    </location>
</feature>
<evidence type="ECO:0000313" key="3">
    <source>
        <dbReference type="Proteomes" id="UP001159427"/>
    </source>
</evidence>
<keyword evidence="1" id="KW-0233">DNA recombination</keyword>
<dbReference type="Gene3D" id="1.10.443.10">
    <property type="entry name" value="Intergrase catalytic core"/>
    <property type="match status" value="1"/>
</dbReference>
<organism evidence="2 3">
    <name type="scientific">Porites evermanni</name>
    <dbReference type="NCBI Taxonomy" id="104178"/>
    <lineage>
        <taxon>Eukaryota</taxon>
        <taxon>Metazoa</taxon>
        <taxon>Cnidaria</taxon>
        <taxon>Anthozoa</taxon>
        <taxon>Hexacorallia</taxon>
        <taxon>Scleractinia</taxon>
        <taxon>Fungiina</taxon>
        <taxon>Poritidae</taxon>
        <taxon>Porites</taxon>
    </lineage>
</organism>
<dbReference type="EMBL" id="CALNXI010000561">
    <property type="protein sequence ID" value="CAH3029264.1"/>
    <property type="molecule type" value="Genomic_DNA"/>
</dbReference>
<keyword evidence="3" id="KW-1185">Reference proteome</keyword>
<sequence>IKSVNTAKETYKTWHDALYGGDLLPCSELKIKAFCADLADLGYGYHTIMTDFYNGLCCWVNKFLKQKIGKKNLFPREPLFPQDVEHLIDVCGIDSPQSLQTAFMLSASFHSGARQGSLTGKGHRSDAAEMMNMATNQVALDQLRFQKDENNRLTLVIDFKKEKQDQGNRCYRRPFHFTPLSDGSPYDAAVLAFLFLSVRGAFSLAPIDAYGSGDFSLREEAKSWPLLCHVDNSSGKINNNKPLTDLTSLFKRVVVKAGFDPRRITHHCNRSGFATTFIINQMVENNGVFPREAISTLCRLAGWSEKGGTWALYIKEVMERHLDTSAYIYRDLRNEKTSYLKAIKTSFNYRLVKPEKNLVTREDCLQADESSFLEFEDSFSDEVLKTTIGEASEGLKREKLETRLKAAKLRAVAHYATARNNENHDRQWALPQAPNPNKEVRVLYNIREHSSYLIVKITFPKKNQVLNLFGGKTILDMNSFVINWLSPAYVRSCAVTTEECTQKGAFKDPLSITEFLERNMPLVQNDLALRRFSPVDYGQPLTEAVICPYSGCPFSTGDGEAMKRHQQENRHPGWGRYNERPVEKKWICPK</sequence>
<comment type="caution">
    <text evidence="2">The sequence shown here is derived from an EMBL/GenBank/DDBJ whole genome shotgun (WGS) entry which is preliminary data.</text>
</comment>
<gene>
    <name evidence="2" type="ORF">PEVE_00035841</name>
</gene>
<reference evidence="2 3" key="1">
    <citation type="submission" date="2022-05" db="EMBL/GenBank/DDBJ databases">
        <authorList>
            <consortium name="Genoscope - CEA"/>
            <person name="William W."/>
        </authorList>
    </citation>
    <scope>NUCLEOTIDE SEQUENCE [LARGE SCALE GENOMIC DNA]</scope>
</reference>
<evidence type="ECO:0000256" key="1">
    <source>
        <dbReference type="ARBA" id="ARBA00023172"/>
    </source>
</evidence>
<name>A0ABN8MIH2_9CNID</name>
<protein>
    <recommendedName>
        <fullName evidence="4">Integrase</fullName>
    </recommendedName>
</protein>
<dbReference type="Proteomes" id="UP001159427">
    <property type="component" value="Unassembled WGS sequence"/>
</dbReference>
<accession>A0ABN8MIH2</accession>
<evidence type="ECO:0000313" key="2">
    <source>
        <dbReference type="EMBL" id="CAH3029264.1"/>
    </source>
</evidence>
<dbReference type="SUPFAM" id="SSF56349">
    <property type="entry name" value="DNA breaking-rejoining enzymes"/>
    <property type="match status" value="1"/>
</dbReference>
<dbReference type="InterPro" id="IPR011010">
    <property type="entry name" value="DNA_brk_join_enz"/>
</dbReference>
<dbReference type="InterPro" id="IPR013762">
    <property type="entry name" value="Integrase-like_cat_sf"/>
</dbReference>
<evidence type="ECO:0008006" key="4">
    <source>
        <dbReference type="Google" id="ProtNLM"/>
    </source>
</evidence>
<proteinExistence type="predicted"/>